<accession>A0A2M6WJ55</accession>
<keyword evidence="1" id="KW-0812">Transmembrane</keyword>
<protein>
    <submittedName>
        <fullName evidence="2">TIGR00341 family protein</fullName>
    </submittedName>
</protein>
<organism evidence="2 3">
    <name type="scientific">Candidatus Harrisonbacteria bacterium CG10_big_fil_rev_8_21_14_0_10_42_17</name>
    <dbReference type="NCBI Taxonomy" id="1974584"/>
    <lineage>
        <taxon>Bacteria</taxon>
        <taxon>Candidatus Harrisoniibacteriota</taxon>
    </lineage>
</organism>
<comment type="caution">
    <text evidence="2">The sequence shown here is derived from an EMBL/GenBank/DDBJ whole genome shotgun (WGS) entry which is preliminary data.</text>
</comment>
<feature type="transmembrane region" description="Helical" evidence="1">
    <location>
        <begin position="30"/>
        <end position="47"/>
    </location>
</feature>
<evidence type="ECO:0000256" key="1">
    <source>
        <dbReference type="SAM" id="Phobius"/>
    </source>
</evidence>
<keyword evidence="1" id="KW-0472">Membrane</keyword>
<dbReference type="PANTHER" id="PTHR20992:SF9">
    <property type="entry name" value="AT15442P-RELATED"/>
    <property type="match status" value="1"/>
</dbReference>
<feature type="transmembrane region" description="Helical" evidence="1">
    <location>
        <begin position="123"/>
        <end position="141"/>
    </location>
</feature>
<dbReference type="Proteomes" id="UP000228635">
    <property type="component" value="Unassembled WGS sequence"/>
</dbReference>
<name>A0A2M6WJ55_9BACT</name>
<sequence>MPLVVFHLKDEEKSAVVERLLSESSPRQEFFLMVTLAVLMSTLGLLISNVPVIIGSMLVAPLLSPILSFSLGIVLADVSVVLRSGFVILKSFAFSLLGAMIVAFFVGRGAFFSSEILSRAEPSFTFFFIAFLAGLAGSFSYTKSSVSALLPGVAISVSLIPPISVLGIGMANLDQHLVNGSALLFLMNIVGIVFASMIVFSMSRLGVKRRKAVAVIKKEDKEIAQEKREVVKKQEQERRS</sequence>
<dbReference type="NCBIfam" id="TIGR00341">
    <property type="entry name" value="TIGR00341 family protein"/>
    <property type="match status" value="1"/>
</dbReference>
<dbReference type="Pfam" id="PF04087">
    <property type="entry name" value="DUF389"/>
    <property type="match status" value="1"/>
</dbReference>
<feature type="transmembrane region" description="Helical" evidence="1">
    <location>
        <begin position="148"/>
        <end position="170"/>
    </location>
</feature>
<proteinExistence type="predicted"/>
<reference evidence="3" key="1">
    <citation type="submission" date="2017-09" db="EMBL/GenBank/DDBJ databases">
        <title>Depth-based differentiation of microbial function through sediment-hosted aquifers and enrichment of novel symbionts in the deep terrestrial subsurface.</title>
        <authorList>
            <person name="Probst A.J."/>
            <person name="Ladd B."/>
            <person name="Jarett J.K."/>
            <person name="Geller-Mcgrath D.E."/>
            <person name="Sieber C.M.K."/>
            <person name="Emerson J.B."/>
            <person name="Anantharaman K."/>
            <person name="Thomas B.C."/>
            <person name="Malmstrom R."/>
            <person name="Stieglmeier M."/>
            <person name="Klingl A."/>
            <person name="Woyke T."/>
            <person name="Ryan C.M."/>
            <person name="Banfield J.F."/>
        </authorList>
    </citation>
    <scope>NUCLEOTIDE SEQUENCE [LARGE SCALE GENOMIC DNA]</scope>
</reference>
<feature type="transmembrane region" description="Helical" evidence="1">
    <location>
        <begin position="87"/>
        <end position="111"/>
    </location>
</feature>
<feature type="transmembrane region" description="Helical" evidence="1">
    <location>
        <begin position="53"/>
        <end position="75"/>
    </location>
</feature>
<evidence type="ECO:0000313" key="3">
    <source>
        <dbReference type="Proteomes" id="UP000228635"/>
    </source>
</evidence>
<gene>
    <name evidence="2" type="ORF">COU08_00555</name>
</gene>
<evidence type="ECO:0000313" key="2">
    <source>
        <dbReference type="EMBL" id="PIT92805.1"/>
    </source>
</evidence>
<dbReference type="InterPro" id="IPR005240">
    <property type="entry name" value="DUF389"/>
</dbReference>
<dbReference type="EMBL" id="PFBA01000008">
    <property type="protein sequence ID" value="PIT92805.1"/>
    <property type="molecule type" value="Genomic_DNA"/>
</dbReference>
<feature type="transmembrane region" description="Helical" evidence="1">
    <location>
        <begin position="182"/>
        <end position="202"/>
    </location>
</feature>
<dbReference type="PANTHER" id="PTHR20992">
    <property type="entry name" value="AT15442P-RELATED"/>
    <property type="match status" value="1"/>
</dbReference>
<dbReference type="AlphaFoldDB" id="A0A2M6WJ55"/>
<keyword evidence="1" id="KW-1133">Transmembrane helix</keyword>